<dbReference type="AlphaFoldDB" id="A0A9D1HVJ5"/>
<reference evidence="1" key="2">
    <citation type="journal article" date="2021" name="PeerJ">
        <title>Extensive microbial diversity within the chicken gut microbiome revealed by metagenomics and culture.</title>
        <authorList>
            <person name="Gilroy R."/>
            <person name="Ravi A."/>
            <person name="Getino M."/>
            <person name="Pursley I."/>
            <person name="Horton D.L."/>
            <person name="Alikhan N.F."/>
            <person name="Baker D."/>
            <person name="Gharbi K."/>
            <person name="Hall N."/>
            <person name="Watson M."/>
            <person name="Adriaenssens E.M."/>
            <person name="Foster-Nyarko E."/>
            <person name="Jarju S."/>
            <person name="Secka A."/>
            <person name="Antonio M."/>
            <person name="Oren A."/>
            <person name="Chaudhuri R.R."/>
            <person name="La Ragione R."/>
            <person name="Hildebrand F."/>
            <person name="Pallen M.J."/>
        </authorList>
    </citation>
    <scope>NUCLEOTIDE SEQUENCE</scope>
    <source>
        <strain evidence="1">ChiHjej12B11-29160</strain>
    </source>
</reference>
<dbReference type="EMBL" id="DVMQ01000002">
    <property type="protein sequence ID" value="HIU23353.1"/>
    <property type="molecule type" value="Genomic_DNA"/>
</dbReference>
<evidence type="ECO:0008006" key="3">
    <source>
        <dbReference type="Google" id="ProtNLM"/>
    </source>
</evidence>
<dbReference type="Proteomes" id="UP000824078">
    <property type="component" value="Unassembled WGS sequence"/>
</dbReference>
<comment type="caution">
    <text evidence="1">The sequence shown here is derived from an EMBL/GenBank/DDBJ whole genome shotgun (WGS) entry which is preliminary data.</text>
</comment>
<protein>
    <recommendedName>
        <fullName evidence="3">PH domain-containing protein</fullName>
    </recommendedName>
</protein>
<proteinExistence type="predicted"/>
<accession>A0A9D1HVJ5</accession>
<name>A0A9D1HVJ5_9ACTN</name>
<reference evidence="1" key="1">
    <citation type="submission" date="2020-10" db="EMBL/GenBank/DDBJ databases">
        <authorList>
            <person name="Gilroy R."/>
        </authorList>
    </citation>
    <scope>NUCLEOTIDE SEQUENCE</scope>
    <source>
        <strain evidence="1">ChiHjej12B11-29160</strain>
    </source>
</reference>
<evidence type="ECO:0000313" key="1">
    <source>
        <dbReference type="EMBL" id="HIU23353.1"/>
    </source>
</evidence>
<organism evidence="1 2">
    <name type="scientific">Candidatus Coprovicinus avistercoris</name>
    <dbReference type="NCBI Taxonomy" id="2840754"/>
    <lineage>
        <taxon>Bacteria</taxon>
        <taxon>Bacillati</taxon>
        <taxon>Actinomycetota</taxon>
        <taxon>Coriobacteriia</taxon>
        <taxon>Coriobacteriales</taxon>
        <taxon>Coriobacteriaceae</taxon>
        <taxon>Coriobacteriaceae incertae sedis</taxon>
        <taxon>Candidatus Coprovicinus</taxon>
    </lineage>
</organism>
<sequence>MDTAHLDALPALHSGLDSVLADGEKVVFATKLSCFGTETDAYLGGHMSKLYLTNRRIVADNTAGLWDVDLLTDIASCEISENGIPFFKSTVVCVNLNKELVYGNGQGTLQGFRFYFKKKKDAERFVALVNEALD</sequence>
<gene>
    <name evidence="1" type="ORF">IAD17_00255</name>
</gene>
<evidence type="ECO:0000313" key="2">
    <source>
        <dbReference type="Proteomes" id="UP000824078"/>
    </source>
</evidence>